<sequence>MKETFKYPNSFELELGDKLPEIEIAYYTYGNLNANKDNVIWICHALTASADVEDWWSGLVGKGKIFDPEKYFIVCANILGSCYGTTGPTSLNPKTAQKYGIDFPFFTIRDMVKAHQLLQKHLGIERIQILAGGSMGGYQALEWAIMDAISIENLFLIATSAEESAWGKAIHAAQRMAITADPNWAKGEIGLGDHGLKAARAFGMLTYRNYELFKSQQSDTNLSTFQNHRAATYVQYQAEKLAGRFDALTYFKLSEAMDTHQLARNRASLEVVLESIEQNVLVVGISSDILCPKEEQIYLANHLPNSVYREIDSAYGHDGFLVESEKIKDILQDWISDKKIFIASTHDKKYNKL</sequence>
<dbReference type="GO" id="GO:0009086">
    <property type="term" value="P:methionine biosynthetic process"/>
    <property type="evidence" value="ECO:0007669"/>
    <property type="project" value="UniProtKB-UniRule"/>
</dbReference>
<comment type="subunit">
    <text evidence="2">Homodimer.</text>
</comment>
<dbReference type="PANTHER" id="PTHR32268:SF11">
    <property type="entry name" value="HOMOSERINE O-ACETYLTRANSFERASE"/>
    <property type="match status" value="1"/>
</dbReference>
<comment type="similarity">
    <text evidence="2">Belongs to the AB hydrolase superfamily. MetX family.</text>
</comment>
<comment type="caution">
    <text evidence="5">The sequence shown here is derived from an EMBL/GenBank/DDBJ whole genome shotgun (WGS) entry which is preliminary data.</text>
</comment>
<reference evidence="5 6" key="1">
    <citation type="submission" date="2020-07" db="EMBL/GenBank/DDBJ databases">
        <title>Moheibacter lacus sp. nov., a member of the family Flavobacteriaceae isolated from freshwater lake sediment.</title>
        <authorList>
            <person name="Liu Y."/>
        </authorList>
    </citation>
    <scope>NUCLEOTIDE SEQUENCE [LARGE SCALE GENOMIC DNA]</scope>
    <source>
        <strain evidence="5 6">BDHS18</strain>
    </source>
</reference>
<dbReference type="EMBL" id="JACDZE010000001">
    <property type="protein sequence ID" value="MBA5628357.1"/>
    <property type="molecule type" value="Genomic_DNA"/>
</dbReference>
<comment type="function">
    <text evidence="2">Transfers an acetyl group from acetyl-CoA to L-homoserine, forming acetyl-L-homoserine.</text>
</comment>
<feature type="active site" description="Nucleophile" evidence="2 3">
    <location>
        <position position="134"/>
    </location>
</feature>
<dbReference type="Pfam" id="PF00561">
    <property type="entry name" value="Abhydrolase_1"/>
    <property type="match status" value="1"/>
</dbReference>
<dbReference type="NCBIfam" id="TIGR01392">
    <property type="entry name" value="homoserO_Ac_trn"/>
    <property type="match status" value="1"/>
</dbReference>
<accession>A0A838ZMP3</accession>
<dbReference type="EC" id="2.3.1.31" evidence="2"/>
<dbReference type="Proteomes" id="UP000552241">
    <property type="component" value="Unassembled WGS sequence"/>
</dbReference>
<dbReference type="GO" id="GO:0005737">
    <property type="term" value="C:cytoplasm"/>
    <property type="evidence" value="ECO:0007669"/>
    <property type="project" value="UniProtKB-SubCell"/>
</dbReference>
<feature type="active site" evidence="2 3">
    <location>
        <position position="288"/>
    </location>
</feature>
<comment type="catalytic activity">
    <reaction evidence="2">
        <text>L-homoserine + acetyl-CoA = O-acetyl-L-homoserine + CoA</text>
        <dbReference type="Rhea" id="RHEA:13701"/>
        <dbReference type="ChEBI" id="CHEBI:57287"/>
        <dbReference type="ChEBI" id="CHEBI:57288"/>
        <dbReference type="ChEBI" id="CHEBI:57476"/>
        <dbReference type="ChEBI" id="CHEBI:57716"/>
        <dbReference type="EC" id="2.3.1.31"/>
    </reaction>
</comment>
<dbReference type="RefSeq" id="WP_182041960.1">
    <property type="nucleotide sequence ID" value="NZ_JACDZE010000001.1"/>
</dbReference>
<dbReference type="SUPFAM" id="SSF53474">
    <property type="entry name" value="alpha/beta-Hydrolases"/>
    <property type="match status" value="1"/>
</dbReference>
<keyword evidence="1 2" id="KW-0808">Transferase</keyword>
<gene>
    <name evidence="5" type="primary">metX</name>
    <name evidence="2" type="synonym">metXA</name>
    <name evidence="5" type="ORF">HU137_01075</name>
</gene>
<feature type="domain" description="AB hydrolase-1" evidence="4">
    <location>
        <begin position="39"/>
        <end position="323"/>
    </location>
</feature>
<feature type="active site" evidence="2 3">
    <location>
        <position position="317"/>
    </location>
</feature>
<evidence type="ECO:0000313" key="6">
    <source>
        <dbReference type="Proteomes" id="UP000552241"/>
    </source>
</evidence>
<dbReference type="UniPathway" id="UPA00051">
    <property type="reaction ID" value="UER00074"/>
</dbReference>
<proteinExistence type="inferred from homology"/>
<comment type="subcellular location">
    <subcellularLocation>
        <location evidence="2">Cytoplasm</location>
    </subcellularLocation>
</comment>
<keyword evidence="2" id="KW-0028">Amino-acid biosynthesis</keyword>
<dbReference type="GO" id="GO:0004414">
    <property type="term" value="F:homoserine O-acetyltransferase activity"/>
    <property type="evidence" value="ECO:0007669"/>
    <property type="project" value="UniProtKB-UniRule"/>
</dbReference>
<protein>
    <recommendedName>
        <fullName evidence="2">Homoserine O-acetyltransferase</fullName>
        <shortName evidence="2">HAT</shortName>
        <ecNumber evidence="2">2.3.1.31</ecNumber>
    </recommendedName>
    <alternativeName>
        <fullName evidence="2">Homoserine transacetylase</fullName>
        <shortName evidence="2">HTA</shortName>
    </alternativeName>
</protein>
<dbReference type="Gene3D" id="3.40.50.1820">
    <property type="entry name" value="alpha/beta hydrolase"/>
    <property type="match status" value="1"/>
</dbReference>
<keyword evidence="2" id="KW-0486">Methionine biosynthesis</keyword>
<keyword evidence="6" id="KW-1185">Reference proteome</keyword>
<evidence type="ECO:0000259" key="4">
    <source>
        <dbReference type="Pfam" id="PF00561"/>
    </source>
</evidence>
<evidence type="ECO:0000256" key="2">
    <source>
        <dbReference type="HAMAP-Rule" id="MF_00296"/>
    </source>
</evidence>
<comment type="caution">
    <text evidence="2">Lacks conserved residue(s) required for the propagation of feature annotation.</text>
</comment>
<evidence type="ECO:0000313" key="5">
    <source>
        <dbReference type="EMBL" id="MBA5628357.1"/>
    </source>
</evidence>
<dbReference type="GO" id="GO:0009092">
    <property type="term" value="P:homoserine metabolic process"/>
    <property type="evidence" value="ECO:0007669"/>
    <property type="project" value="TreeGrafter"/>
</dbReference>
<feature type="binding site" evidence="2">
    <location>
        <position position="318"/>
    </location>
    <ligand>
        <name>substrate</name>
    </ligand>
</feature>
<dbReference type="InterPro" id="IPR029058">
    <property type="entry name" value="AB_hydrolase_fold"/>
</dbReference>
<dbReference type="PIRSF" id="PIRSF000443">
    <property type="entry name" value="Homoser_Ac_trans"/>
    <property type="match status" value="1"/>
</dbReference>
<comment type="pathway">
    <text evidence="2">Amino-acid biosynthesis; L-methionine biosynthesis via de novo pathway; O-acetyl-L-homoserine from L-homoserine: step 1/1.</text>
</comment>
<keyword evidence="2 5" id="KW-0012">Acyltransferase</keyword>
<feature type="binding site" evidence="2">
    <location>
        <position position="200"/>
    </location>
    <ligand>
        <name>substrate</name>
    </ligand>
</feature>
<evidence type="ECO:0000256" key="3">
    <source>
        <dbReference type="PIRSR" id="PIRSR000443-1"/>
    </source>
</evidence>
<organism evidence="5 6">
    <name type="scientific">Moheibacter lacus</name>
    <dbReference type="NCBI Taxonomy" id="2745851"/>
    <lineage>
        <taxon>Bacteria</taxon>
        <taxon>Pseudomonadati</taxon>
        <taxon>Bacteroidota</taxon>
        <taxon>Flavobacteriia</taxon>
        <taxon>Flavobacteriales</taxon>
        <taxon>Weeksellaceae</taxon>
        <taxon>Moheibacter</taxon>
    </lineage>
</organism>
<dbReference type="InterPro" id="IPR008220">
    <property type="entry name" value="HAT_MetX-like"/>
</dbReference>
<dbReference type="HAMAP" id="MF_00296">
    <property type="entry name" value="MetX_acyltransf"/>
    <property type="match status" value="1"/>
</dbReference>
<keyword evidence="2" id="KW-0963">Cytoplasm</keyword>
<name>A0A838ZMP3_9FLAO</name>
<dbReference type="NCBIfam" id="NF001209">
    <property type="entry name" value="PRK00175.1"/>
    <property type="match status" value="1"/>
</dbReference>
<dbReference type="AlphaFoldDB" id="A0A838ZMP3"/>
<evidence type="ECO:0000256" key="1">
    <source>
        <dbReference type="ARBA" id="ARBA00022679"/>
    </source>
</evidence>
<dbReference type="InterPro" id="IPR000073">
    <property type="entry name" value="AB_hydrolase_1"/>
</dbReference>
<dbReference type="PANTHER" id="PTHR32268">
    <property type="entry name" value="HOMOSERINE O-ACETYLTRANSFERASE"/>
    <property type="match status" value="1"/>
</dbReference>